<name>A0A8R1ISI1_CAEJA</name>
<protein>
    <submittedName>
        <fullName evidence="2">Uncharacterized protein</fullName>
    </submittedName>
</protein>
<organism evidence="2 3">
    <name type="scientific">Caenorhabditis japonica</name>
    <dbReference type="NCBI Taxonomy" id="281687"/>
    <lineage>
        <taxon>Eukaryota</taxon>
        <taxon>Metazoa</taxon>
        <taxon>Ecdysozoa</taxon>
        <taxon>Nematoda</taxon>
        <taxon>Chromadorea</taxon>
        <taxon>Rhabditida</taxon>
        <taxon>Rhabditina</taxon>
        <taxon>Rhabditomorpha</taxon>
        <taxon>Rhabditoidea</taxon>
        <taxon>Rhabditidae</taxon>
        <taxon>Peloderinae</taxon>
        <taxon>Caenorhabditis</taxon>
    </lineage>
</organism>
<feature type="region of interest" description="Disordered" evidence="1">
    <location>
        <begin position="163"/>
        <end position="185"/>
    </location>
</feature>
<dbReference type="Proteomes" id="UP000005237">
    <property type="component" value="Unassembled WGS sequence"/>
</dbReference>
<evidence type="ECO:0000256" key="1">
    <source>
        <dbReference type="SAM" id="MobiDB-lite"/>
    </source>
</evidence>
<accession>A0A8R1ISI1</accession>
<evidence type="ECO:0000313" key="3">
    <source>
        <dbReference type="Proteomes" id="UP000005237"/>
    </source>
</evidence>
<dbReference type="AlphaFoldDB" id="A0A8R1ISI1"/>
<feature type="region of interest" description="Disordered" evidence="1">
    <location>
        <begin position="1"/>
        <end position="22"/>
    </location>
</feature>
<dbReference type="EnsemblMetazoa" id="CJA36095.1">
    <property type="protein sequence ID" value="CJA36095.1"/>
    <property type="gene ID" value="WBGene00211942"/>
</dbReference>
<proteinExistence type="predicted"/>
<sequence>SYNQKRYTPKRRRNDLDDMMSAGQMAVGSSGTIAMGSGTPAKKDDMDALSTLERDVVKRTQHAQQILLRQRANQNSTPRSVTPPQQAYIIQQSNGGQQQHLSGNSANNGLQHLHSVQHMPQSQIQVSHQVWEEERKMKEGKLIQPSSSTIPQNIYTSGMLISNQQPPQQQQSQSQQSQILNPYRT</sequence>
<feature type="compositionally biased region" description="Low complexity" evidence="1">
    <location>
        <begin position="164"/>
        <end position="178"/>
    </location>
</feature>
<evidence type="ECO:0000313" key="2">
    <source>
        <dbReference type="EnsemblMetazoa" id="CJA36095.1"/>
    </source>
</evidence>
<keyword evidence="3" id="KW-1185">Reference proteome</keyword>
<reference evidence="2" key="2">
    <citation type="submission" date="2022-06" db="UniProtKB">
        <authorList>
            <consortium name="EnsemblMetazoa"/>
        </authorList>
    </citation>
    <scope>IDENTIFICATION</scope>
    <source>
        <strain evidence="2">DF5081</strain>
    </source>
</reference>
<reference evidence="3" key="1">
    <citation type="submission" date="2010-08" db="EMBL/GenBank/DDBJ databases">
        <authorList>
            <consortium name="Caenorhabditis japonica Sequencing Consortium"/>
            <person name="Wilson R.K."/>
        </authorList>
    </citation>
    <scope>NUCLEOTIDE SEQUENCE [LARGE SCALE GENOMIC DNA]</scope>
    <source>
        <strain evidence="3">DF5081</strain>
    </source>
</reference>